<protein>
    <submittedName>
        <fullName evidence="1">Uncharacterized protein</fullName>
    </submittedName>
</protein>
<gene>
    <name evidence="2" type="ORF">GLOIN_2v1885599</name>
    <name evidence="1" type="ORF">GLOINDRAFT_12139</name>
</gene>
<dbReference type="Proteomes" id="UP000018888">
    <property type="component" value="Unassembled WGS sequence"/>
</dbReference>
<evidence type="ECO:0000313" key="3">
    <source>
        <dbReference type="Proteomes" id="UP000018888"/>
    </source>
</evidence>
<reference evidence="2 3" key="3">
    <citation type="journal article" date="2018" name="New Phytol.">
        <title>High intraspecific genome diversity in the model arbuscular mycorrhizal symbiont Rhizophagus irregularis.</title>
        <authorList>
            <person name="Chen E.C.H."/>
            <person name="Morin E."/>
            <person name="Beaudet D."/>
            <person name="Noel J."/>
            <person name="Yildirir G."/>
            <person name="Ndikumana S."/>
            <person name="Charron P."/>
            <person name="St-Onge C."/>
            <person name="Giorgi J."/>
            <person name="Kruger M."/>
            <person name="Marton T."/>
            <person name="Ropars J."/>
            <person name="Grigoriev I.V."/>
            <person name="Hainaut M."/>
            <person name="Henrissat B."/>
            <person name="Roux C."/>
            <person name="Martin F."/>
            <person name="Corradi N."/>
        </authorList>
    </citation>
    <scope>NUCLEOTIDE SEQUENCE [LARGE SCALE GENOMIC DNA]</scope>
    <source>
        <strain evidence="3">DAOM 181602 / DAOM 197198 / MUCL 43194</strain>
        <strain evidence="2">DAOM 197198</strain>
    </source>
</reference>
<evidence type="ECO:0000313" key="1">
    <source>
        <dbReference type="EMBL" id="ERZ96887.1"/>
    </source>
</evidence>
<reference evidence="2 3" key="1">
    <citation type="journal article" date="2013" name="Proc. Natl. Acad. Sci. U.S.A.">
        <title>Genome of an arbuscular mycorrhizal fungus provides insight into the oldest plant symbiosis.</title>
        <authorList>
            <person name="Tisserant E."/>
            <person name="Malbreil M."/>
            <person name="Kuo A."/>
            <person name="Kohler A."/>
            <person name="Symeonidi A."/>
            <person name="Balestrini R."/>
            <person name="Charron P."/>
            <person name="Duensing N."/>
            <person name="Frei Dit Frey N."/>
            <person name="Gianinazzi-Pearson V."/>
            <person name="Gilbert L.B."/>
            <person name="Handa Y."/>
            <person name="Herr J.R."/>
            <person name="Hijri M."/>
            <person name="Koul R."/>
            <person name="Kawaguchi M."/>
            <person name="Krajinski F."/>
            <person name="Lammers P.J."/>
            <person name="Masclaux F.G."/>
            <person name="Murat C."/>
            <person name="Morin E."/>
            <person name="Ndikumana S."/>
            <person name="Pagni M."/>
            <person name="Petitpierre D."/>
            <person name="Requena N."/>
            <person name="Rosikiewicz P."/>
            <person name="Riley R."/>
            <person name="Saito K."/>
            <person name="San Clemente H."/>
            <person name="Shapiro H."/>
            <person name="van Tuinen D."/>
            <person name="Becard G."/>
            <person name="Bonfante P."/>
            <person name="Paszkowski U."/>
            <person name="Shachar-Hill Y.Y."/>
            <person name="Tuskan G.A."/>
            <person name="Young P.W."/>
            <person name="Sanders I.R."/>
            <person name="Henrissat B."/>
            <person name="Rensing S.A."/>
            <person name="Grigoriev I.V."/>
            <person name="Corradi N."/>
            <person name="Roux C."/>
            <person name="Martin F."/>
        </authorList>
    </citation>
    <scope>NUCLEOTIDE SEQUENCE [LARGE SCALE GENOMIC DNA]</scope>
    <source>
        <strain evidence="3">DAOM 181602 / DAOM 197198 / MUCL 43194</strain>
        <strain evidence="2">DAOM 197198</strain>
    </source>
</reference>
<accession>U9SS76</accession>
<dbReference type="VEuPathDB" id="FungiDB:RhiirFUN_026914"/>
<evidence type="ECO:0000313" key="2">
    <source>
        <dbReference type="EMBL" id="POG58758.1"/>
    </source>
</evidence>
<organism evidence="1">
    <name type="scientific">Rhizophagus irregularis (strain DAOM 181602 / DAOM 197198 / MUCL 43194)</name>
    <name type="common">Arbuscular mycorrhizal fungus</name>
    <name type="synonym">Glomus intraradices</name>
    <dbReference type="NCBI Taxonomy" id="747089"/>
    <lineage>
        <taxon>Eukaryota</taxon>
        <taxon>Fungi</taxon>
        <taxon>Fungi incertae sedis</taxon>
        <taxon>Mucoromycota</taxon>
        <taxon>Glomeromycotina</taxon>
        <taxon>Glomeromycetes</taxon>
        <taxon>Glomerales</taxon>
        <taxon>Glomeraceae</taxon>
        <taxon>Rhizophagus</taxon>
    </lineage>
</organism>
<dbReference type="EMBL" id="AUPC02000499">
    <property type="protein sequence ID" value="POG58758.1"/>
    <property type="molecule type" value="Genomic_DNA"/>
</dbReference>
<keyword evidence="3" id="KW-1185">Reference proteome</keyword>
<dbReference type="EMBL" id="KI300050">
    <property type="protein sequence ID" value="ERZ96887.1"/>
    <property type="molecule type" value="Genomic_DNA"/>
</dbReference>
<proteinExistence type="predicted"/>
<sequence>MASSKAKKDDTIMMNDTLLFSKNFPGKDKIELAAISRELKMRILIETSKTLLEVLDEFHKLDFGYTMISNGIKRANQRAFKMEACQLIEIDVKKGN</sequence>
<name>U9SS76_RHIID</name>
<reference evidence="1" key="2">
    <citation type="submission" date="2013-07" db="EMBL/GenBank/DDBJ databases">
        <title>The genome of an arbuscular mycorrhizal fungus provides insights into the evolution of the oldest plant symbiosis.</title>
        <authorList>
            <consortium name="DOE Joint Genome Institute"/>
            <person name="Tisserant E."/>
            <person name="Malbreil M."/>
            <person name="Kuo A."/>
            <person name="Kohler A."/>
            <person name="Symeonidi A."/>
            <person name="Balestrini R."/>
            <person name="Charron P."/>
            <person name="Duensing N."/>
            <person name="Frei-dit-Frey N."/>
            <person name="Gianinazzi-Pearson V."/>
            <person name="Gilbert B."/>
            <person name="Handa Y."/>
            <person name="Hijri M."/>
            <person name="Kaul R."/>
            <person name="Kawaguchi M."/>
            <person name="Krajinski F."/>
            <person name="Lammers P."/>
            <person name="Lapierre D."/>
            <person name="Masclaux F.G."/>
            <person name="Murat C."/>
            <person name="Morin E."/>
            <person name="Ndikumana S."/>
            <person name="Pagni M."/>
            <person name="Petitpierre D."/>
            <person name="Requena N."/>
            <person name="Rosikiewicz P."/>
            <person name="Riley R."/>
            <person name="Saito K."/>
            <person name="San Clemente H."/>
            <person name="Shapiro H."/>
            <person name="van Tuinen D."/>
            <person name="Becard G."/>
            <person name="Bonfante P."/>
            <person name="Paszkowski U."/>
            <person name="Shachar-Hill Y."/>
            <person name="Young J.P."/>
            <person name="Sanders I.R."/>
            <person name="Henrissat B."/>
            <person name="Rensing S.A."/>
            <person name="Grigoriev I.V."/>
            <person name="Corradi N."/>
            <person name="Roux C."/>
            <person name="Martin F."/>
        </authorList>
    </citation>
    <scope>NUCLEOTIDE SEQUENCE</scope>
    <source>
        <strain evidence="1">DAOM 197198</strain>
    </source>
</reference>
<dbReference type="AlphaFoldDB" id="U9SS76"/>
<dbReference type="HOGENOM" id="CLU_2360843_0_0_1"/>